<protein>
    <recommendedName>
        <fullName evidence="7">G-protein coupled receptors family 2 profile 2 domain-containing protein</fullName>
    </recommendedName>
</protein>
<feature type="transmembrane region" description="Helical" evidence="5">
    <location>
        <begin position="145"/>
        <end position="169"/>
    </location>
</feature>
<feature type="transmembrane region" description="Helical" evidence="5">
    <location>
        <begin position="309"/>
        <end position="331"/>
    </location>
</feature>
<dbReference type="PANTHER" id="PTHR47154:SF2">
    <property type="entry name" value="G-PROTEIN COUPLED RECEPTOR MTH-RELATED"/>
    <property type="match status" value="1"/>
</dbReference>
<keyword evidence="3 5" id="KW-1133">Transmembrane helix</keyword>
<dbReference type="InterPro" id="IPR017981">
    <property type="entry name" value="GPCR_2-like_7TM"/>
</dbReference>
<dbReference type="InParanoid" id="A0A1Y1LVI2"/>
<keyword evidence="2 5" id="KW-0812">Transmembrane</keyword>
<feature type="domain" description="G-protein coupled receptors family 2 profile 2" evidence="7">
    <location>
        <begin position="109"/>
        <end position="364"/>
    </location>
</feature>
<dbReference type="Pfam" id="PF00002">
    <property type="entry name" value="7tm_2"/>
    <property type="match status" value="1"/>
</dbReference>
<evidence type="ECO:0000256" key="3">
    <source>
        <dbReference type="ARBA" id="ARBA00022989"/>
    </source>
</evidence>
<organism evidence="8">
    <name type="scientific">Photinus pyralis</name>
    <name type="common">Common eastern firefly</name>
    <name type="synonym">Lampyris pyralis</name>
    <dbReference type="NCBI Taxonomy" id="7054"/>
    <lineage>
        <taxon>Eukaryota</taxon>
        <taxon>Metazoa</taxon>
        <taxon>Ecdysozoa</taxon>
        <taxon>Arthropoda</taxon>
        <taxon>Hexapoda</taxon>
        <taxon>Insecta</taxon>
        <taxon>Pterygota</taxon>
        <taxon>Neoptera</taxon>
        <taxon>Endopterygota</taxon>
        <taxon>Coleoptera</taxon>
        <taxon>Polyphaga</taxon>
        <taxon>Elateriformia</taxon>
        <taxon>Elateroidea</taxon>
        <taxon>Lampyridae</taxon>
        <taxon>Lampyrinae</taxon>
        <taxon>Photinus</taxon>
    </lineage>
</organism>
<reference evidence="9 10" key="2">
    <citation type="journal article" date="2018" name="Elife">
        <title>Firefly genomes illuminate parallel origins of bioluminescence in beetles.</title>
        <authorList>
            <person name="Fallon T.R."/>
            <person name="Lower S.E."/>
            <person name="Chang C.H."/>
            <person name="Bessho-Uehara M."/>
            <person name="Martin G.J."/>
            <person name="Bewick A.J."/>
            <person name="Behringer M."/>
            <person name="Debat H.J."/>
            <person name="Wong I."/>
            <person name="Day J.C."/>
            <person name="Suvorov A."/>
            <person name="Silva C.J."/>
            <person name="Stanger-Hall K.F."/>
            <person name="Hall D.W."/>
            <person name="Schmitz R.J."/>
            <person name="Nelson D.R."/>
            <person name="Lewis S.M."/>
            <person name="Shigenobu S."/>
            <person name="Bybee S.M."/>
            <person name="Larracuente A.M."/>
            <person name="Oba Y."/>
            <person name="Weng J.K."/>
        </authorList>
    </citation>
    <scope>NUCLEOTIDE SEQUENCE [LARGE SCALE GENOMIC DNA]</scope>
    <source>
        <strain evidence="9">1611_PpyrPB1</strain>
        <tissue evidence="9">Whole body</tissue>
    </source>
</reference>
<reference evidence="8" key="1">
    <citation type="journal article" date="2016" name="Sci. Rep.">
        <title>Molecular characterization of firefly nuptial gifts: a multi-omics approach sheds light on postcopulatory sexual selection.</title>
        <authorList>
            <person name="Al-Wathiqui N."/>
            <person name="Fallon T.R."/>
            <person name="South A."/>
            <person name="Weng J.K."/>
            <person name="Lewis S.M."/>
        </authorList>
    </citation>
    <scope>NUCLEOTIDE SEQUENCE</scope>
</reference>
<dbReference type="EMBL" id="VVIM01000001">
    <property type="protein sequence ID" value="KAB0803753.1"/>
    <property type="molecule type" value="Genomic_DNA"/>
</dbReference>
<keyword evidence="10" id="KW-1185">Reference proteome</keyword>
<dbReference type="EMBL" id="GEZM01049214">
    <property type="protein sequence ID" value="JAV76035.1"/>
    <property type="molecule type" value="Transcribed_RNA"/>
</dbReference>
<feature type="transmembrane region" description="Helical" evidence="5">
    <location>
        <begin position="337"/>
        <end position="363"/>
    </location>
</feature>
<keyword evidence="6" id="KW-0732">Signal</keyword>
<feature type="transmembrane region" description="Helical" evidence="5">
    <location>
        <begin position="215"/>
        <end position="236"/>
    </location>
</feature>
<dbReference type="GO" id="GO:0008528">
    <property type="term" value="F:G protein-coupled peptide receptor activity"/>
    <property type="evidence" value="ECO:0007669"/>
    <property type="project" value="TreeGrafter"/>
</dbReference>
<dbReference type="CDD" id="cd15039">
    <property type="entry name" value="7tmB3_Methuselah-like"/>
    <property type="match status" value="1"/>
</dbReference>
<dbReference type="PROSITE" id="PS50261">
    <property type="entry name" value="G_PROTEIN_RECEP_F2_4"/>
    <property type="match status" value="1"/>
</dbReference>
<dbReference type="Proteomes" id="UP000327044">
    <property type="component" value="Unassembled WGS sequence"/>
</dbReference>
<evidence type="ECO:0000256" key="5">
    <source>
        <dbReference type="SAM" id="Phobius"/>
    </source>
</evidence>
<dbReference type="InterPro" id="IPR051384">
    <property type="entry name" value="Mth_GPCR"/>
</dbReference>
<gene>
    <name evidence="9" type="ORF">PPYR_00723</name>
</gene>
<sequence length="424" mass="48949">MVKIECLVFGLVLIGAVQAQNKCCNQGENVVYRKVCQNGSNITGISCDRMYMIEPPKNGKFNIDSNGTLIDDDIEIYVEEYCLTKTNDSEDVIALVCMYNDPTEESEFFYIFRASCAVLSVVFLVLTIIVYILVPSLQDLQGKCIMHSITALAIAMLFLGIMQFGVQISEKVCQIVGYVTFMAFFSTFTWLNTISFHIWRTTVMPHAHASSTQWYLTYLIYAYGIPLLMLIIALAAHHAPGNHIKPGIGDSVCWFQGREAIWAYFYGPILFLLILNVIFFCWTIKALWRDCRTMQNSSSKVKSLKYKCLLYVKLFFIMGLSWIFEVLSFAFDDKEHFIRYVWNVTDFINSMQGVLIFLILIIFRKRAVRELAKQGLCCIRLPAEWKTLQDEECEELFDQKEFSMENHPEEHLYKEKTHAVRHEA</sequence>
<dbReference type="GO" id="GO:0007166">
    <property type="term" value="P:cell surface receptor signaling pathway"/>
    <property type="evidence" value="ECO:0007669"/>
    <property type="project" value="InterPro"/>
</dbReference>
<feature type="transmembrane region" description="Helical" evidence="5">
    <location>
        <begin position="264"/>
        <end position="288"/>
    </location>
</feature>
<evidence type="ECO:0000313" key="9">
    <source>
        <dbReference type="EMBL" id="KAB0803753.1"/>
    </source>
</evidence>
<evidence type="ECO:0000313" key="10">
    <source>
        <dbReference type="Proteomes" id="UP000327044"/>
    </source>
</evidence>
<feature type="transmembrane region" description="Helical" evidence="5">
    <location>
        <begin position="175"/>
        <end position="194"/>
    </location>
</feature>
<evidence type="ECO:0000256" key="1">
    <source>
        <dbReference type="ARBA" id="ARBA00004141"/>
    </source>
</evidence>
<dbReference type="SUPFAM" id="SSF81321">
    <property type="entry name" value="Family A G protein-coupled receptor-like"/>
    <property type="match status" value="1"/>
</dbReference>
<dbReference type="OrthoDB" id="6082634at2759"/>
<comment type="subcellular location">
    <subcellularLocation>
        <location evidence="1">Membrane</location>
        <topology evidence="1">Multi-pass membrane protein</topology>
    </subcellularLocation>
</comment>
<dbReference type="Gene3D" id="1.20.1070.10">
    <property type="entry name" value="Rhodopsin 7-helix transmembrane proteins"/>
    <property type="match status" value="1"/>
</dbReference>
<feature type="chain" id="PRO_5033750551" description="G-protein coupled receptors family 2 profile 2 domain-containing protein" evidence="6">
    <location>
        <begin position="20"/>
        <end position="424"/>
    </location>
</feature>
<accession>A0A1Y1LVI2</accession>
<feature type="transmembrane region" description="Helical" evidence="5">
    <location>
        <begin position="108"/>
        <end position="133"/>
    </location>
</feature>
<evidence type="ECO:0000256" key="2">
    <source>
        <dbReference type="ARBA" id="ARBA00022692"/>
    </source>
</evidence>
<keyword evidence="4 5" id="KW-0472">Membrane</keyword>
<dbReference type="PANTHER" id="PTHR47154">
    <property type="entry name" value="G-PROTEIN COUPLED RECEPTOR MTH-RELATED"/>
    <property type="match status" value="1"/>
</dbReference>
<dbReference type="AlphaFoldDB" id="A0A1Y1LVI2"/>
<name>A0A1Y1LVI2_PHOPY</name>
<evidence type="ECO:0000313" key="8">
    <source>
        <dbReference type="EMBL" id="JAV76035.1"/>
    </source>
</evidence>
<evidence type="ECO:0000256" key="4">
    <source>
        <dbReference type="ARBA" id="ARBA00023136"/>
    </source>
</evidence>
<evidence type="ECO:0000259" key="7">
    <source>
        <dbReference type="PROSITE" id="PS50261"/>
    </source>
</evidence>
<feature type="signal peptide" evidence="6">
    <location>
        <begin position="1"/>
        <end position="19"/>
    </location>
</feature>
<dbReference type="GO" id="GO:0005886">
    <property type="term" value="C:plasma membrane"/>
    <property type="evidence" value="ECO:0007669"/>
    <property type="project" value="TreeGrafter"/>
</dbReference>
<reference evidence="9" key="3">
    <citation type="submission" date="2019-08" db="EMBL/GenBank/DDBJ databases">
        <authorList>
            <consortium name="Photinus pyralis genome working group"/>
            <person name="Fallon T.R."/>
            <person name="Sander Lower S.E."/>
            <person name="Weng J.-K."/>
        </authorList>
    </citation>
    <scope>NUCLEOTIDE SEQUENCE</scope>
    <source>
        <strain evidence="9">1611_PpyrPB1</strain>
        <tissue evidence="9">Whole body</tissue>
    </source>
</reference>
<evidence type="ECO:0000256" key="6">
    <source>
        <dbReference type="SAM" id="SignalP"/>
    </source>
</evidence>
<proteinExistence type="predicted"/>
<dbReference type="InterPro" id="IPR000832">
    <property type="entry name" value="GPCR_2_secretin-like"/>
</dbReference>